<sequence>MSEQLYMKILNELKEINYKGNFGFWCNNEPLVDEIIFDFIKKARDVFPNAHFSMYTNGILLNKEKAERLLKSGLNRLIIDNYDDDFKLLKGVRDVYENLDPNLGDVEIRLELKNNFKSYRARETLGTDFSLPRPFHLICERPNFEIIVVYDGTVPLCCADATWEQKMGNINEQSLIEIWFSPEYKRIRQALLESDRSCNHLCAQCDNLN</sequence>
<accession>X1CD78</accession>
<keyword evidence="2" id="KW-0411">Iron-sulfur</keyword>
<dbReference type="GO" id="GO:0051539">
    <property type="term" value="F:4 iron, 4 sulfur cluster binding"/>
    <property type="evidence" value="ECO:0007669"/>
    <property type="project" value="UniProtKB-KW"/>
</dbReference>
<gene>
    <name evidence="4" type="ORF">S01H4_21741</name>
</gene>
<dbReference type="InterPro" id="IPR023885">
    <property type="entry name" value="4Fe4S-binding_SPASM_dom"/>
</dbReference>
<feature type="domain" description="4Fe4S-binding SPASM" evidence="3">
    <location>
        <begin position="139"/>
        <end position="206"/>
    </location>
</feature>
<evidence type="ECO:0000259" key="3">
    <source>
        <dbReference type="Pfam" id="PF13186"/>
    </source>
</evidence>
<evidence type="ECO:0000256" key="2">
    <source>
        <dbReference type="ARBA" id="ARBA00022485"/>
    </source>
</evidence>
<dbReference type="PANTHER" id="PTHR43787:SF10">
    <property type="entry name" value="COFACTOR MODIFYING PROTEIN"/>
    <property type="match status" value="1"/>
</dbReference>
<keyword evidence="2" id="KW-0004">4Fe-4S</keyword>
<dbReference type="SUPFAM" id="SSF102114">
    <property type="entry name" value="Radical SAM enzymes"/>
    <property type="match status" value="1"/>
</dbReference>
<dbReference type="AlphaFoldDB" id="X1CD78"/>
<dbReference type="CDD" id="cd21109">
    <property type="entry name" value="SPASM"/>
    <property type="match status" value="1"/>
</dbReference>
<proteinExistence type="predicted"/>
<organism evidence="4">
    <name type="scientific">marine sediment metagenome</name>
    <dbReference type="NCBI Taxonomy" id="412755"/>
    <lineage>
        <taxon>unclassified sequences</taxon>
        <taxon>metagenomes</taxon>
        <taxon>ecological metagenomes</taxon>
    </lineage>
</organism>
<dbReference type="PANTHER" id="PTHR43787">
    <property type="entry name" value="FEMO COFACTOR BIOSYNTHESIS PROTEIN NIFB-RELATED"/>
    <property type="match status" value="1"/>
</dbReference>
<dbReference type="InterPro" id="IPR013785">
    <property type="entry name" value="Aldolase_TIM"/>
</dbReference>
<protein>
    <recommendedName>
        <fullName evidence="3">4Fe4S-binding SPASM domain-containing protein</fullName>
    </recommendedName>
</protein>
<comment type="caution">
    <text evidence="4">The sequence shown here is derived from an EMBL/GenBank/DDBJ whole genome shotgun (WGS) entry which is preliminary data.</text>
</comment>
<evidence type="ECO:0000313" key="4">
    <source>
        <dbReference type="EMBL" id="GAG82216.1"/>
    </source>
</evidence>
<name>X1CD78_9ZZZZ</name>
<dbReference type="InterPro" id="IPR058240">
    <property type="entry name" value="rSAM_sf"/>
</dbReference>
<keyword evidence="2" id="KW-0479">Metal-binding</keyword>
<evidence type="ECO:0000256" key="1">
    <source>
        <dbReference type="ARBA" id="ARBA00001966"/>
    </source>
</evidence>
<keyword evidence="2" id="KW-0408">Iron</keyword>
<dbReference type="EMBL" id="BART01009883">
    <property type="protein sequence ID" value="GAG82216.1"/>
    <property type="molecule type" value="Genomic_DNA"/>
</dbReference>
<dbReference type="Gene3D" id="3.20.20.70">
    <property type="entry name" value="Aldolase class I"/>
    <property type="match status" value="1"/>
</dbReference>
<reference evidence="4" key="1">
    <citation type="journal article" date="2014" name="Front. Microbiol.">
        <title>High frequency of phylogenetically diverse reductive dehalogenase-homologous genes in deep subseafloor sedimentary metagenomes.</title>
        <authorList>
            <person name="Kawai M."/>
            <person name="Futagami T."/>
            <person name="Toyoda A."/>
            <person name="Takaki Y."/>
            <person name="Nishi S."/>
            <person name="Hori S."/>
            <person name="Arai W."/>
            <person name="Tsubouchi T."/>
            <person name="Morono Y."/>
            <person name="Uchiyama I."/>
            <person name="Ito T."/>
            <person name="Fujiyama A."/>
            <person name="Inagaki F."/>
            <person name="Takami H."/>
        </authorList>
    </citation>
    <scope>NUCLEOTIDE SEQUENCE</scope>
    <source>
        <strain evidence="4">Expedition CK06-06</strain>
    </source>
</reference>
<comment type="cofactor">
    <cofactor evidence="1">
        <name>[4Fe-4S] cluster</name>
        <dbReference type="ChEBI" id="CHEBI:49883"/>
    </cofactor>
</comment>
<dbReference type="Pfam" id="PF13186">
    <property type="entry name" value="SPASM"/>
    <property type="match status" value="1"/>
</dbReference>